<feature type="region of interest" description="Disordered" evidence="6">
    <location>
        <begin position="524"/>
        <end position="559"/>
    </location>
</feature>
<keyword evidence="3" id="KW-0677">Repeat</keyword>
<evidence type="ECO:0000313" key="8">
    <source>
        <dbReference type="Proteomes" id="UP000567179"/>
    </source>
</evidence>
<comment type="caution">
    <text evidence="7">The sequence shown here is derived from an EMBL/GenBank/DDBJ whole genome shotgun (WGS) entry which is preliminary data.</text>
</comment>
<dbReference type="GO" id="GO:0034511">
    <property type="term" value="F:U3 snoRNA binding"/>
    <property type="evidence" value="ECO:0007669"/>
    <property type="project" value="InterPro"/>
</dbReference>
<evidence type="ECO:0000256" key="5">
    <source>
        <dbReference type="PROSITE-ProRule" id="PRU00221"/>
    </source>
</evidence>
<dbReference type="PANTHER" id="PTHR19865:SF0">
    <property type="entry name" value="U3 SMALL NUCLEOLAR RNA-INTERACTING PROTEIN 2"/>
    <property type="match status" value="1"/>
</dbReference>
<evidence type="ECO:0000256" key="4">
    <source>
        <dbReference type="ARBA" id="ARBA00023242"/>
    </source>
</evidence>
<evidence type="ECO:0000256" key="1">
    <source>
        <dbReference type="ARBA" id="ARBA00004123"/>
    </source>
</evidence>
<proteinExistence type="predicted"/>
<feature type="region of interest" description="Disordered" evidence="6">
    <location>
        <begin position="1"/>
        <end position="90"/>
    </location>
</feature>
<evidence type="ECO:0000256" key="3">
    <source>
        <dbReference type="ARBA" id="ARBA00022737"/>
    </source>
</evidence>
<dbReference type="InterPro" id="IPR039241">
    <property type="entry name" value="Rrp9-like"/>
</dbReference>
<keyword evidence="4" id="KW-0539">Nucleus</keyword>
<evidence type="ECO:0000256" key="6">
    <source>
        <dbReference type="SAM" id="MobiDB-lite"/>
    </source>
</evidence>
<dbReference type="OrthoDB" id="189968at2759"/>
<comment type="subcellular location">
    <subcellularLocation>
        <location evidence="1">Nucleus</location>
    </subcellularLocation>
</comment>
<protein>
    <recommendedName>
        <fullName evidence="9">Ribosomal RNA-processing protein 9</fullName>
    </recommendedName>
</protein>
<dbReference type="Pfam" id="PF00400">
    <property type="entry name" value="WD40"/>
    <property type="match status" value="5"/>
</dbReference>
<dbReference type="SUPFAM" id="SSF50978">
    <property type="entry name" value="WD40 repeat-like"/>
    <property type="match status" value="1"/>
</dbReference>
<dbReference type="InterPro" id="IPR015943">
    <property type="entry name" value="WD40/YVTN_repeat-like_dom_sf"/>
</dbReference>
<dbReference type="PROSITE" id="PS00678">
    <property type="entry name" value="WD_REPEATS_1"/>
    <property type="match status" value="1"/>
</dbReference>
<dbReference type="AlphaFoldDB" id="A0A8H5F6I5"/>
<feature type="repeat" description="WD" evidence="5">
    <location>
        <begin position="268"/>
        <end position="301"/>
    </location>
</feature>
<sequence>MPDAFFSAPKNKKRKRSDAPSDARNGSKKFSRKPNVRDVKKNPKPTSKRRADEELSDQTDDDAGGVDDMDLRADEEPGTSGDEDENETPAEKRLRLAKLYLESVKTGLADGEFDAADVDRELISSRLKQDVLEHSGKVHLFVGDSFDFSRPPSSVLHTRGHRFSVTSAVASESGSHLFTSGKEGHIIKWDLTTGKKVATFYKTREPKSADRKGKGKAAPDLEVTGHTSEVLSLALSGDGKLLASAGRDRRVCLWDTESDSFVKSFCGTLGHKDAVVNVAFKKGTRQLYSGSFDRALKVYDLTPGVMGYVETLFGHQDQVLGLDTLRGDTCVSVGGRDKTVRYWKIVDETQLVFRGGGRSRVREVLEGGLRGDDEVEGDDADQDGTLIQKAKGKGREEQKFVEGSLESVAMIDETTFVSGGDSGSICLWNTLKKKPIFTQALAHGFNEVLSESEGIVKTPRWITALASLRYSDTIASGSWEGDIRIWKLDAKLKSFSLVGKVSAPGVINSLQIITPPRGFVDTISWPSNSTSAPSANPIASTNDDESMSPTQKSKKGKELPASPFLIVAGLGQEHRLGRWLSVKEGGATNGSMVALFKPKST</sequence>
<dbReference type="PANTHER" id="PTHR19865">
    <property type="entry name" value="U3 SMALL NUCLEOLAR RNA INTERACTING PROTEIN 2"/>
    <property type="match status" value="1"/>
</dbReference>
<dbReference type="InterPro" id="IPR019775">
    <property type="entry name" value="WD40_repeat_CS"/>
</dbReference>
<dbReference type="GO" id="GO:0032040">
    <property type="term" value="C:small-subunit processome"/>
    <property type="evidence" value="ECO:0007669"/>
    <property type="project" value="TreeGrafter"/>
</dbReference>
<dbReference type="Proteomes" id="UP000567179">
    <property type="component" value="Unassembled WGS sequence"/>
</dbReference>
<keyword evidence="8" id="KW-1185">Reference proteome</keyword>
<dbReference type="PROSITE" id="PS50294">
    <property type="entry name" value="WD_REPEATS_REGION"/>
    <property type="match status" value="2"/>
</dbReference>
<feature type="repeat" description="WD" evidence="5">
    <location>
        <begin position="158"/>
        <end position="199"/>
    </location>
</feature>
<feature type="repeat" description="WD" evidence="5">
    <location>
        <begin position="312"/>
        <end position="345"/>
    </location>
</feature>
<evidence type="ECO:0008006" key="9">
    <source>
        <dbReference type="Google" id="ProtNLM"/>
    </source>
</evidence>
<dbReference type="PROSITE" id="PS50082">
    <property type="entry name" value="WD_REPEATS_2"/>
    <property type="match status" value="4"/>
</dbReference>
<dbReference type="Gene3D" id="2.130.10.10">
    <property type="entry name" value="YVTN repeat-like/Quinoprotein amine dehydrogenase"/>
    <property type="match status" value="2"/>
</dbReference>
<dbReference type="EMBL" id="JAACJJ010000015">
    <property type="protein sequence ID" value="KAF5325559.1"/>
    <property type="molecule type" value="Genomic_DNA"/>
</dbReference>
<feature type="compositionally biased region" description="Low complexity" evidence="6">
    <location>
        <begin position="524"/>
        <end position="541"/>
    </location>
</feature>
<keyword evidence="2 5" id="KW-0853">WD repeat</keyword>
<dbReference type="InterPro" id="IPR036322">
    <property type="entry name" value="WD40_repeat_dom_sf"/>
</dbReference>
<feature type="compositionally biased region" description="Acidic residues" evidence="6">
    <location>
        <begin position="54"/>
        <end position="68"/>
    </location>
</feature>
<organism evidence="7 8">
    <name type="scientific">Psilocybe cf. subviscida</name>
    <dbReference type="NCBI Taxonomy" id="2480587"/>
    <lineage>
        <taxon>Eukaryota</taxon>
        <taxon>Fungi</taxon>
        <taxon>Dikarya</taxon>
        <taxon>Basidiomycota</taxon>
        <taxon>Agaricomycotina</taxon>
        <taxon>Agaricomycetes</taxon>
        <taxon>Agaricomycetidae</taxon>
        <taxon>Agaricales</taxon>
        <taxon>Agaricineae</taxon>
        <taxon>Strophariaceae</taxon>
        <taxon>Psilocybe</taxon>
    </lineage>
</organism>
<feature type="repeat" description="WD" evidence="5">
    <location>
        <begin position="223"/>
        <end position="264"/>
    </location>
</feature>
<accession>A0A8H5F6I5</accession>
<dbReference type="InterPro" id="IPR001680">
    <property type="entry name" value="WD40_rpt"/>
</dbReference>
<dbReference type="SMART" id="SM00320">
    <property type="entry name" value="WD40"/>
    <property type="match status" value="6"/>
</dbReference>
<reference evidence="7 8" key="1">
    <citation type="journal article" date="2020" name="ISME J.">
        <title>Uncovering the hidden diversity of litter-decomposition mechanisms in mushroom-forming fungi.</title>
        <authorList>
            <person name="Floudas D."/>
            <person name="Bentzer J."/>
            <person name="Ahren D."/>
            <person name="Johansson T."/>
            <person name="Persson P."/>
            <person name="Tunlid A."/>
        </authorList>
    </citation>
    <scope>NUCLEOTIDE SEQUENCE [LARGE SCALE GENOMIC DNA]</scope>
    <source>
        <strain evidence="7 8">CBS 101986</strain>
    </source>
</reference>
<evidence type="ECO:0000313" key="7">
    <source>
        <dbReference type="EMBL" id="KAF5325559.1"/>
    </source>
</evidence>
<gene>
    <name evidence="7" type="ORF">D9619_009681</name>
</gene>
<evidence type="ECO:0000256" key="2">
    <source>
        <dbReference type="ARBA" id="ARBA00022574"/>
    </source>
</evidence>
<name>A0A8H5F6I5_9AGAR</name>